<gene>
    <name evidence="2" type="ORF">AK812_SmicGene48434</name>
</gene>
<name>A0A1Q9BLA9_SYMMI</name>
<evidence type="ECO:0000256" key="1">
    <source>
        <dbReference type="SAM" id="MobiDB-lite"/>
    </source>
</evidence>
<organism evidence="2 3">
    <name type="scientific">Symbiodinium microadriaticum</name>
    <name type="common">Dinoflagellate</name>
    <name type="synonym">Zooxanthella microadriatica</name>
    <dbReference type="NCBI Taxonomy" id="2951"/>
    <lineage>
        <taxon>Eukaryota</taxon>
        <taxon>Sar</taxon>
        <taxon>Alveolata</taxon>
        <taxon>Dinophyceae</taxon>
        <taxon>Suessiales</taxon>
        <taxon>Symbiodiniaceae</taxon>
        <taxon>Symbiodinium</taxon>
    </lineage>
</organism>
<reference evidence="2 3" key="1">
    <citation type="submission" date="2016-02" db="EMBL/GenBank/DDBJ databases">
        <title>Genome analysis of coral dinoflagellate symbionts highlights evolutionary adaptations to a symbiotic lifestyle.</title>
        <authorList>
            <person name="Aranda M."/>
            <person name="Li Y."/>
            <person name="Liew Y.J."/>
            <person name="Baumgarten S."/>
            <person name="Simakov O."/>
            <person name="Wilson M."/>
            <person name="Piel J."/>
            <person name="Ashoor H."/>
            <person name="Bougouffa S."/>
            <person name="Bajic V.B."/>
            <person name="Ryu T."/>
            <person name="Ravasi T."/>
            <person name="Bayer T."/>
            <person name="Micklem G."/>
            <person name="Kim H."/>
            <person name="Bhak J."/>
            <person name="Lajeunesse T.C."/>
            <person name="Voolstra C.R."/>
        </authorList>
    </citation>
    <scope>NUCLEOTIDE SEQUENCE [LARGE SCALE GENOMIC DNA]</scope>
    <source>
        <strain evidence="2 3">CCMP2467</strain>
    </source>
</reference>
<comment type="caution">
    <text evidence="2">The sequence shown here is derived from an EMBL/GenBank/DDBJ whole genome shotgun (WGS) entry which is preliminary data.</text>
</comment>
<feature type="compositionally biased region" description="Basic residues" evidence="1">
    <location>
        <begin position="20"/>
        <end position="29"/>
    </location>
</feature>
<sequence>LCGHREPGVLPRDHPDVARRRQGQLRRHRGGAEVEEL</sequence>
<dbReference type="AlphaFoldDB" id="A0A1Q9BLA9"/>
<accession>A0A1Q9BLA9</accession>
<evidence type="ECO:0000313" key="2">
    <source>
        <dbReference type="EMBL" id="OLP70316.1"/>
    </source>
</evidence>
<proteinExistence type="predicted"/>
<keyword evidence="3" id="KW-1185">Reference proteome</keyword>
<evidence type="ECO:0000313" key="3">
    <source>
        <dbReference type="Proteomes" id="UP000186817"/>
    </source>
</evidence>
<dbReference type="Proteomes" id="UP000186817">
    <property type="component" value="Unassembled WGS sequence"/>
</dbReference>
<feature type="non-terminal residue" evidence="2">
    <location>
        <position position="1"/>
    </location>
</feature>
<feature type="non-terminal residue" evidence="2">
    <location>
        <position position="37"/>
    </location>
</feature>
<dbReference type="EMBL" id="LSRX01007867">
    <property type="protein sequence ID" value="OLP70316.1"/>
    <property type="molecule type" value="Genomic_DNA"/>
</dbReference>
<feature type="compositionally biased region" description="Basic and acidic residues" evidence="1">
    <location>
        <begin position="1"/>
        <end position="19"/>
    </location>
</feature>
<feature type="region of interest" description="Disordered" evidence="1">
    <location>
        <begin position="1"/>
        <end position="37"/>
    </location>
</feature>
<protein>
    <submittedName>
        <fullName evidence="2">Uncharacterized protein</fullName>
    </submittedName>
</protein>